<organism evidence="2 3">
    <name type="scientific">Pandoraea captiosa</name>
    <dbReference type="NCBI Taxonomy" id="2508302"/>
    <lineage>
        <taxon>Bacteria</taxon>
        <taxon>Pseudomonadati</taxon>
        <taxon>Pseudomonadota</taxon>
        <taxon>Betaproteobacteria</taxon>
        <taxon>Burkholderiales</taxon>
        <taxon>Burkholderiaceae</taxon>
        <taxon>Pandoraea</taxon>
    </lineage>
</organism>
<protein>
    <recommendedName>
        <fullName evidence="1">TniQ domain-containing protein</fullName>
    </recommendedName>
</protein>
<reference evidence="2 3" key="1">
    <citation type="submission" date="2019-08" db="EMBL/GenBank/DDBJ databases">
        <authorList>
            <person name="Peeters C."/>
        </authorList>
    </citation>
    <scope>NUCLEOTIDE SEQUENCE [LARGE SCALE GENOMIC DNA]</scope>
    <source>
        <strain evidence="2 3">LMG 31118</strain>
    </source>
</reference>
<dbReference type="Pfam" id="PF06527">
    <property type="entry name" value="TniQ"/>
    <property type="match status" value="1"/>
</dbReference>
<dbReference type="AlphaFoldDB" id="A0A5E4ZQ58"/>
<gene>
    <name evidence="2" type="ORF">PCA31118_01157</name>
</gene>
<name>A0A5E4ZQ58_9BURK</name>
<accession>A0A5E4ZQ58</accession>
<feature type="domain" description="TniQ" evidence="1">
    <location>
        <begin position="7"/>
        <end position="115"/>
    </location>
</feature>
<evidence type="ECO:0000259" key="1">
    <source>
        <dbReference type="Pfam" id="PF06527"/>
    </source>
</evidence>
<keyword evidence="3" id="KW-1185">Reference proteome</keyword>
<dbReference type="OrthoDB" id="9036115at2"/>
<sequence length="619" mass="70373">MTGGLLIKLAPYRTEGPNGYLLRLAEANKLEYFDLPDLGVTYDADALLRSHLLPERGLDPALLAWVQNIATLRQKTSRVWNMRYSRFCPLCLTEESSWRAEWELCFYDACAQHGVWMVDRCSSCHEPVSWRRSQVVRCGCGADLRAEPSHPAPDEVTQLSQVLSRKLTGRGAADMPEPLRDLNVDQTQRLIRYLGMHLDPAGVSKSLKLSNVGRMEVSWPVTSVAAAILSGWPAAFHVRFSEIQERSGGKKIGLPKLFQRAYSYLYKGLKEPAFDAVRYAFEQWLVENWRGGLALRNRRLAGQLLHRVHWIPANVAAERLGVRMERIRRLVAEGVIDGHESYSSTGRRFLLIRKEQVDELTHANLSEVDLTTAMEYLGLGKVRMRELLRLLFPSAYRPLSEHGFPPWRISRQDVERYLAIGEGLPILSIPEESQVPLFHVLKYWAWNENEIIDLIEAVRDGEIVLEGLLDGAIGLARWIFDSQSLKIWRQRRNPELSNWLSVPQVAKLLGLKQEVAYWLVRNEFIPAEKLRTLRGCGARVSRVEFERFKESYVFASEIAEALKTTSRKVSSLLSEQGIVPASGQGLEKCGKIFYARSKTLMTFLTTLNVFLPSADIPCN</sequence>
<dbReference type="InterPro" id="IPR009492">
    <property type="entry name" value="TniQ"/>
</dbReference>
<dbReference type="Proteomes" id="UP000414136">
    <property type="component" value="Unassembled WGS sequence"/>
</dbReference>
<dbReference type="EMBL" id="CABPSQ010000002">
    <property type="protein sequence ID" value="VVE63216.1"/>
    <property type="molecule type" value="Genomic_DNA"/>
</dbReference>
<evidence type="ECO:0000313" key="3">
    <source>
        <dbReference type="Proteomes" id="UP000414136"/>
    </source>
</evidence>
<proteinExistence type="predicted"/>
<evidence type="ECO:0000313" key="2">
    <source>
        <dbReference type="EMBL" id="VVE63216.1"/>
    </source>
</evidence>